<dbReference type="SMART" id="SM00382">
    <property type="entry name" value="AAA"/>
    <property type="match status" value="1"/>
</dbReference>
<dbReference type="PANTHER" id="PTHR42788:SF13">
    <property type="entry name" value="ALIPHATIC SULFONATES IMPORT ATP-BINDING PROTEIN SSUB"/>
    <property type="match status" value="1"/>
</dbReference>
<keyword evidence="1" id="KW-0813">Transport</keyword>
<dbReference type="InterPro" id="IPR003439">
    <property type="entry name" value="ABC_transporter-like_ATP-bd"/>
</dbReference>
<dbReference type="Gene3D" id="3.40.50.300">
    <property type="entry name" value="P-loop containing nucleotide triphosphate hydrolases"/>
    <property type="match status" value="1"/>
</dbReference>
<comment type="caution">
    <text evidence="5">The sequence shown here is derived from an EMBL/GenBank/DDBJ whole genome shotgun (WGS) entry which is preliminary data.</text>
</comment>
<dbReference type="InterPro" id="IPR017871">
    <property type="entry name" value="ABC_transporter-like_CS"/>
</dbReference>
<dbReference type="Pfam" id="PF00005">
    <property type="entry name" value="ABC_tran"/>
    <property type="match status" value="1"/>
</dbReference>
<evidence type="ECO:0000313" key="6">
    <source>
        <dbReference type="Proteomes" id="UP000093197"/>
    </source>
</evidence>
<feature type="domain" description="ABC transporter" evidence="4">
    <location>
        <begin position="3"/>
        <end position="219"/>
    </location>
</feature>
<keyword evidence="3" id="KW-0067">ATP-binding</keyword>
<dbReference type="SUPFAM" id="SSF52540">
    <property type="entry name" value="P-loop containing nucleoside triphosphate hydrolases"/>
    <property type="match status" value="1"/>
</dbReference>
<dbReference type="GO" id="GO:0016887">
    <property type="term" value="F:ATP hydrolysis activity"/>
    <property type="evidence" value="ECO:0007669"/>
    <property type="project" value="InterPro"/>
</dbReference>
<accession>A0A853PT64</accession>
<dbReference type="EMBL" id="LIDT01000033">
    <property type="protein sequence ID" value="OCR29442.1"/>
    <property type="molecule type" value="Genomic_DNA"/>
</dbReference>
<dbReference type="PROSITE" id="PS50893">
    <property type="entry name" value="ABC_TRANSPORTER_2"/>
    <property type="match status" value="1"/>
</dbReference>
<dbReference type="GO" id="GO:0005524">
    <property type="term" value="F:ATP binding"/>
    <property type="evidence" value="ECO:0007669"/>
    <property type="project" value="UniProtKB-KW"/>
</dbReference>
<reference evidence="5 6" key="1">
    <citation type="journal article" date="2016" name="PLoS ONE">
        <title>Genomic Diversity of Enterotoxigenic Strains of Bacteroides fragilis.</title>
        <authorList>
            <person name="Pierce J.V."/>
            <person name="Bernstein H.D."/>
        </authorList>
    </citation>
    <scope>NUCLEOTIDE SEQUENCE [LARGE SCALE GENOMIC DNA]</scope>
    <source>
        <strain evidence="5 6">20793-3</strain>
    </source>
</reference>
<dbReference type="Proteomes" id="UP000093197">
    <property type="component" value="Unassembled WGS sequence"/>
</dbReference>
<dbReference type="PANTHER" id="PTHR42788">
    <property type="entry name" value="TAURINE IMPORT ATP-BINDING PROTEIN-RELATED"/>
    <property type="match status" value="1"/>
</dbReference>
<dbReference type="InterPro" id="IPR050166">
    <property type="entry name" value="ABC_transporter_ATP-bind"/>
</dbReference>
<evidence type="ECO:0000256" key="2">
    <source>
        <dbReference type="ARBA" id="ARBA00022741"/>
    </source>
</evidence>
<evidence type="ECO:0000259" key="4">
    <source>
        <dbReference type="PROSITE" id="PS50893"/>
    </source>
</evidence>
<keyword evidence="2" id="KW-0547">Nucleotide-binding</keyword>
<gene>
    <name evidence="5" type="ORF">AC094_33210</name>
</gene>
<protein>
    <recommendedName>
        <fullName evidence="4">ABC transporter domain-containing protein</fullName>
    </recommendedName>
</protein>
<dbReference type="PROSITE" id="PS00211">
    <property type="entry name" value="ABC_TRANSPORTER_1"/>
    <property type="match status" value="1"/>
</dbReference>
<dbReference type="AlphaFoldDB" id="A0A853PT64"/>
<dbReference type="RefSeq" id="WP_032580260.1">
    <property type="nucleotide sequence ID" value="NZ_LIDT01000033.1"/>
</dbReference>
<evidence type="ECO:0000256" key="1">
    <source>
        <dbReference type="ARBA" id="ARBA00022448"/>
    </source>
</evidence>
<name>A0A853PT64_BACFG</name>
<proteinExistence type="predicted"/>
<dbReference type="InterPro" id="IPR027417">
    <property type="entry name" value="P-loop_NTPase"/>
</dbReference>
<evidence type="ECO:0000313" key="5">
    <source>
        <dbReference type="EMBL" id="OCR29442.1"/>
    </source>
</evidence>
<dbReference type="InterPro" id="IPR003593">
    <property type="entry name" value="AAA+_ATPase"/>
</dbReference>
<organism evidence="5 6">
    <name type="scientific">Bacteroides fragilis</name>
    <dbReference type="NCBI Taxonomy" id="817"/>
    <lineage>
        <taxon>Bacteria</taxon>
        <taxon>Pseudomonadati</taxon>
        <taxon>Bacteroidota</taxon>
        <taxon>Bacteroidia</taxon>
        <taxon>Bacteroidales</taxon>
        <taxon>Bacteroidaceae</taxon>
        <taxon>Bacteroides</taxon>
    </lineage>
</organism>
<evidence type="ECO:0000256" key="3">
    <source>
        <dbReference type="ARBA" id="ARBA00022840"/>
    </source>
</evidence>
<sequence length="237" mass="26845">MILEIKSLIKKFDNRLIINAFDLEVSKGDFISFIGPSGCGKTTLLNLIAGIDTDFSGNIIHSPANRLSFVFQSSILLPWMTLYDNVLLPNKLNNRPQNNVNEILQKVGLHEYKFYYPNMLSGGMQKRASIACALASSPNLLLFDEPFSGLDFINRQNLTDLFLGIFDSDQTVIMTTHFIEDAILLSKKIVLFPVNKSNKMKLIEVNLPHPREKNDAFYQIEKIIKDYYSCESVVITS</sequence>